<evidence type="ECO:0000313" key="3">
    <source>
        <dbReference type="Proteomes" id="UP000828390"/>
    </source>
</evidence>
<reference evidence="2" key="1">
    <citation type="journal article" date="2019" name="bioRxiv">
        <title>The Genome of the Zebra Mussel, Dreissena polymorpha: A Resource for Invasive Species Research.</title>
        <authorList>
            <person name="McCartney M.A."/>
            <person name="Auch B."/>
            <person name="Kono T."/>
            <person name="Mallez S."/>
            <person name="Zhang Y."/>
            <person name="Obille A."/>
            <person name="Becker A."/>
            <person name="Abrahante J.E."/>
            <person name="Garbe J."/>
            <person name="Badalamenti J.P."/>
            <person name="Herman A."/>
            <person name="Mangelson H."/>
            <person name="Liachko I."/>
            <person name="Sullivan S."/>
            <person name="Sone E.D."/>
            <person name="Koren S."/>
            <person name="Silverstein K.A.T."/>
            <person name="Beckman K.B."/>
            <person name="Gohl D.M."/>
        </authorList>
    </citation>
    <scope>NUCLEOTIDE SEQUENCE</scope>
    <source>
        <strain evidence="2">Duluth1</strain>
        <tissue evidence="2">Whole animal</tissue>
    </source>
</reference>
<feature type="compositionally biased region" description="Polar residues" evidence="1">
    <location>
        <begin position="16"/>
        <end position="31"/>
    </location>
</feature>
<dbReference type="Proteomes" id="UP000828390">
    <property type="component" value="Unassembled WGS sequence"/>
</dbReference>
<dbReference type="EMBL" id="JAIWYP010000010">
    <property type="protein sequence ID" value="KAH3752475.1"/>
    <property type="molecule type" value="Genomic_DNA"/>
</dbReference>
<gene>
    <name evidence="2" type="ORF">DPMN_187093</name>
</gene>
<evidence type="ECO:0000256" key="1">
    <source>
        <dbReference type="SAM" id="MobiDB-lite"/>
    </source>
</evidence>
<evidence type="ECO:0000313" key="2">
    <source>
        <dbReference type="EMBL" id="KAH3752475.1"/>
    </source>
</evidence>
<reference evidence="2" key="2">
    <citation type="submission" date="2020-11" db="EMBL/GenBank/DDBJ databases">
        <authorList>
            <person name="McCartney M.A."/>
            <person name="Auch B."/>
            <person name="Kono T."/>
            <person name="Mallez S."/>
            <person name="Becker A."/>
            <person name="Gohl D.M."/>
            <person name="Silverstein K.A.T."/>
            <person name="Koren S."/>
            <person name="Bechman K.B."/>
            <person name="Herman A."/>
            <person name="Abrahante J.E."/>
            <person name="Garbe J."/>
        </authorList>
    </citation>
    <scope>NUCLEOTIDE SEQUENCE</scope>
    <source>
        <strain evidence="2">Duluth1</strain>
        <tissue evidence="2">Whole animal</tissue>
    </source>
</reference>
<dbReference type="AlphaFoldDB" id="A0A9D4DPV9"/>
<organism evidence="2 3">
    <name type="scientific">Dreissena polymorpha</name>
    <name type="common">Zebra mussel</name>
    <name type="synonym">Mytilus polymorpha</name>
    <dbReference type="NCBI Taxonomy" id="45954"/>
    <lineage>
        <taxon>Eukaryota</taxon>
        <taxon>Metazoa</taxon>
        <taxon>Spiralia</taxon>
        <taxon>Lophotrochozoa</taxon>
        <taxon>Mollusca</taxon>
        <taxon>Bivalvia</taxon>
        <taxon>Autobranchia</taxon>
        <taxon>Heteroconchia</taxon>
        <taxon>Euheterodonta</taxon>
        <taxon>Imparidentia</taxon>
        <taxon>Neoheterodontei</taxon>
        <taxon>Myida</taxon>
        <taxon>Dreissenoidea</taxon>
        <taxon>Dreissenidae</taxon>
        <taxon>Dreissena</taxon>
    </lineage>
</organism>
<name>A0A9D4DPV9_DREPO</name>
<sequence length="52" mass="5520">MELPAAPLTPRLVKRQSPNSANSTITGPFSTMSCQGLVLSERCKSTKLSNNG</sequence>
<protein>
    <submittedName>
        <fullName evidence="2">Uncharacterized protein</fullName>
    </submittedName>
</protein>
<accession>A0A9D4DPV9</accession>
<feature type="region of interest" description="Disordered" evidence="1">
    <location>
        <begin position="1"/>
        <end position="31"/>
    </location>
</feature>
<proteinExistence type="predicted"/>
<comment type="caution">
    <text evidence="2">The sequence shown here is derived from an EMBL/GenBank/DDBJ whole genome shotgun (WGS) entry which is preliminary data.</text>
</comment>
<keyword evidence="3" id="KW-1185">Reference proteome</keyword>